<dbReference type="GO" id="GO:0003700">
    <property type="term" value="F:DNA-binding transcription factor activity"/>
    <property type="evidence" value="ECO:0007669"/>
    <property type="project" value="TreeGrafter"/>
</dbReference>
<dbReference type="SMART" id="SM00530">
    <property type="entry name" value="HTH_XRE"/>
    <property type="match status" value="1"/>
</dbReference>
<protein>
    <submittedName>
        <fullName evidence="3">Helix-turn-helix transcriptional regulator</fullName>
    </submittedName>
</protein>
<dbReference type="Gene3D" id="1.10.260.40">
    <property type="entry name" value="lambda repressor-like DNA-binding domains"/>
    <property type="match status" value="1"/>
</dbReference>
<feature type="domain" description="HTH cro/C1-type" evidence="2">
    <location>
        <begin position="5"/>
        <end position="59"/>
    </location>
</feature>
<evidence type="ECO:0000259" key="2">
    <source>
        <dbReference type="PROSITE" id="PS50943"/>
    </source>
</evidence>
<dbReference type="EMBL" id="CP058214">
    <property type="protein sequence ID" value="QPC42010.1"/>
    <property type="molecule type" value="Genomic_DNA"/>
</dbReference>
<dbReference type="Proteomes" id="UP000593594">
    <property type="component" value="Chromosome"/>
</dbReference>
<organism evidence="3 4">
    <name type="scientific">Kaustia mangrovi</name>
    <dbReference type="NCBI Taxonomy" id="2593653"/>
    <lineage>
        <taxon>Bacteria</taxon>
        <taxon>Pseudomonadati</taxon>
        <taxon>Pseudomonadota</taxon>
        <taxon>Alphaproteobacteria</taxon>
        <taxon>Hyphomicrobiales</taxon>
        <taxon>Parvibaculaceae</taxon>
        <taxon>Kaustia</taxon>
    </lineage>
</organism>
<accession>A0A7S8C263</accession>
<keyword evidence="1" id="KW-0238">DNA-binding</keyword>
<dbReference type="PANTHER" id="PTHR46797">
    <property type="entry name" value="HTH-TYPE TRANSCRIPTIONAL REGULATOR"/>
    <property type="match status" value="1"/>
</dbReference>
<proteinExistence type="predicted"/>
<evidence type="ECO:0000256" key="1">
    <source>
        <dbReference type="ARBA" id="ARBA00023125"/>
    </source>
</evidence>
<gene>
    <name evidence="3" type="ORF">HW532_04345</name>
</gene>
<dbReference type="InterPro" id="IPR001387">
    <property type="entry name" value="Cro/C1-type_HTH"/>
</dbReference>
<name>A0A7S8C263_9HYPH</name>
<dbReference type="InterPro" id="IPR010982">
    <property type="entry name" value="Lambda_DNA-bd_dom_sf"/>
</dbReference>
<dbReference type="Pfam" id="PF13560">
    <property type="entry name" value="HTH_31"/>
    <property type="match status" value="1"/>
</dbReference>
<evidence type="ECO:0000313" key="3">
    <source>
        <dbReference type="EMBL" id="QPC42010.1"/>
    </source>
</evidence>
<sequence>MATRIRELRRRRGWTLQDVARRTGTTAQTIQRLETGKMSVSTDWLDRLANTFGTHPADLLAAPGRNAAHLIGTLDPHGLVRRTTADAETVSMDIPAENAVAVRLAAPVGGHRRDTLLIANKLPPEDIANAHNRDALVALSVSGKEVVLLRRVILAPDGAVTLVPCTSASGDVRYGIAPCWVAPLVMRIEYL</sequence>
<reference evidence="3 4" key="1">
    <citation type="submission" date="2020-06" db="EMBL/GenBank/DDBJ databases">
        <title>Genome sequence of 2 isolates from Red Sea Mangroves.</title>
        <authorList>
            <person name="Sefrji F."/>
            <person name="Michoud G."/>
            <person name="Merlino G."/>
            <person name="Daffonchio D."/>
        </authorList>
    </citation>
    <scope>NUCLEOTIDE SEQUENCE [LARGE SCALE GENOMIC DNA]</scope>
    <source>
        <strain evidence="3 4">R1DC25</strain>
    </source>
</reference>
<dbReference type="GO" id="GO:0003677">
    <property type="term" value="F:DNA binding"/>
    <property type="evidence" value="ECO:0007669"/>
    <property type="project" value="UniProtKB-KW"/>
</dbReference>
<keyword evidence="4" id="KW-1185">Reference proteome</keyword>
<dbReference type="PROSITE" id="PS50943">
    <property type="entry name" value="HTH_CROC1"/>
    <property type="match status" value="1"/>
</dbReference>
<dbReference type="RefSeq" id="WP_213163237.1">
    <property type="nucleotide sequence ID" value="NZ_CP058214.1"/>
</dbReference>
<dbReference type="PANTHER" id="PTHR46797:SF1">
    <property type="entry name" value="METHYLPHOSPHONATE SYNTHASE"/>
    <property type="match status" value="1"/>
</dbReference>
<dbReference type="KEGG" id="kmn:HW532_04345"/>
<evidence type="ECO:0000313" key="4">
    <source>
        <dbReference type="Proteomes" id="UP000593594"/>
    </source>
</evidence>
<dbReference type="SUPFAM" id="SSF47413">
    <property type="entry name" value="lambda repressor-like DNA-binding domains"/>
    <property type="match status" value="1"/>
</dbReference>
<dbReference type="GO" id="GO:0005829">
    <property type="term" value="C:cytosol"/>
    <property type="evidence" value="ECO:0007669"/>
    <property type="project" value="TreeGrafter"/>
</dbReference>
<dbReference type="CDD" id="cd00093">
    <property type="entry name" value="HTH_XRE"/>
    <property type="match status" value="1"/>
</dbReference>
<dbReference type="InterPro" id="IPR050807">
    <property type="entry name" value="TransReg_Diox_bact_type"/>
</dbReference>
<dbReference type="AlphaFoldDB" id="A0A7S8C263"/>